<name>A0ABW5FSM3_9PSEU</name>
<evidence type="ECO:0000313" key="4">
    <source>
        <dbReference type="Proteomes" id="UP001597417"/>
    </source>
</evidence>
<keyword evidence="1" id="KW-0677">Repeat</keyword>
<dbReference type="Gene3D" id="1.10.1780.10">
    <property type="entry name" value="Clp, N-terminal domain"/>
    <property type="match status" value="2"/>
</dbReference>
<comment type="caution">
    <text evidence="3">The sequence shown here is derived from an EMBL/GenBank/DDBJ whole genome shotgun (WGS) entry which is preliminary data.</text>
</comment>
<dbReference type="GO" id="GO:0008233">
    <property type="term" value="F:peptidase activity"/>
    <property type="evidence" value="ECO:0007669"/>
    <property type="project" value="UniProtKB-KW"/>
</dbReference>
<evidence type="ECO:0000256" key="1">
    <source>
        <dbReference type="PROSITE-ProRule" id="PRU01251"/>
    </source>
</evidence>
<reference evidence="4" key="1">
    <citation type="journal article" date="2019" name="Int. J. Syst. Evol. Microbiol.">
        <title>The Global Catalogue of Microorganisms (GCM) 10K type strain sequencing project: providing services to taxonomists for standard genome sequencing and annotation.</title>
        <authorList>
            <consortium name="The Broad Institute Genomics Platform"/>
            <consortium name="The Broad Institute Genome Sequencing Center for Infectious Disease"/>
            <person name="Wu L."/>
            <person name="Ma J."/>
        </authorList>
    </citation>
    <scope>NUCLEOTIDE SEQUENCE [LARGE SCALE GENOMIC DNA]</scope>
    <source>
        <strain evidence="4">CGMCC 4.7645</strain>
    </source>
</reference>
<proteinExistence type="predicted"/>
<gene>
    <name evidence="3" type="ORF">ACFSXZ_10935</name>
</gene>
<evidence type="ECO:0000313" key="3">
    <source>
        <dbReference type="EMBL" id="MFD2416837.1"/>
    </source>
</evidence>
<organism evidence="3 4">
    <name type="scientific">Amycolatopsis pigmentata</name>
    <dbReference type="NCBI Taxonomy" id="450801"/>
    <lineage>
        <taxon>Bacteria</taxon>
        <taxon>Bacillati</taxon>
        <taxon>Actinomycetota</taxon>
        <taxon>Actinomycetes</taxon>
        <taxon>Pseudonocardiales</taxon>
        <taxon>Pseudonocardiaceae</taxon>
        <taxon>Amycolatopsis</taxon>
    </lineage>
</organism>
<keyword evidence="3" id="KW-0378">Hydrolase</keyword>
<dbReference type="InterPro" id="IPR036628">
    <property type="entry name" value="Clp_N_dom_sf"/>
</dbReference>
<dbReference type="EMBL" id="JBHUKR010000006">
    <property type="protein sequence ID" value="MFD2416837.1"/>
    <property type="molecule type" value="Genomic_DNA"/>
</dbReference>
<dbReference type="Proteomes" id="UP001597417">
    <property type="component" value="Unassembled WGS sequence"/>
</dbReference>
<dbReference type="SUPFAM" id="SSF81923">
    <property type="entry name" value="Double Clp-N motif"/>
    <property type="match status" value="2"/>
</dbReference>
<keyword evidence="4" id="KW-1185">Reference proteome</keyword>
<dbReference type="Pfam" id="PF02861">
    <property type="entry name" value="Clp_N"/>
    <property type="match status" value="2"/>
</dbReference>
<sequence length="244" mass="26656">MMFERFTPEARTVVVHAQEHARRLGHRYIGCEHLLLAVAASRQPVGVVLREQGITPDRVEEEIVHRAGLGGGGALFSDLDRDALAAIGIDLDAVRARVEASFGPDALIRAANAMHRGPRPSRLNPRRAVPPRLRRLIGRLFRRLFRRRRPVLGAPASASMATGRYHATGPVPRGHLPFTTRARKCLENSVREAQAMRDHHIGAEHLALGLARMEGGLVAPILLALGAPGAALRVAILDRYRQAG</sequence>
<accession>A0ABW5FSM3</accession>
<dbReference type="PROSITE" id="PS51903">
    <property type="entry name" value="CLP_R"/>
    <property type="match status" value="1"/>
</dbReference>
<protein>
    <submittedName>
        <fullName evidence="3">Clp protease N-terminal domain-containing protein</fullName>
    </submittedName>
</protein>
<keyword evidence="3" id="KW-0645">Protease</keyword>
<feature type="domain" description="Clp R" evidence="2">
    <location>
        <begin position="3"/>
        <end position="243"/>
    </location>
</feature>
<dbReference type="RefSeq" id="WP_378263988.1">
    <property type="nucleotide sequence ID" value="NZ_JBHUKR010000006.1"/>
</dbReference>
<evidence type="ECO:0000259" key="2">
    <source>
        <dbReference type="PROSITE" id="PS51903"/>
    </source>
</evidence>
<dbReference type="GO" id="GO:0006508">
    <property type="term" value="P:proteolysis"/>
    <property type="evidence" value="ECO:0007669"/>
    <property type="project" value="UniProtKB-KW"/>
</dbReference>
<dbReference type="InterPro" id="IPR004176">
    <property type="entry name" value="Clp_R_N"/>
</dbReference>